<keyword evidence="2" id="KW-1185">Reference proteome</keyword>
<dbReference type="Gramene" id="OB12G24710.1">
    <property type="protein sequence ID" value="OB12G24710.1"/>
    <property type="gene ID" value="OB12G24710"/>
</dbReference>
<dbReference type="HOGENOM" id="CLU_2982254_0_0_1"/>
<evidence type="ECO:0000313" key="2">
    <source>
        <dbReference type="Proteomes" id="UP000006038"/>
    </source>
</evidence>
<sequence length="58" mass="6551">MSIYLLPQLKVLPFVMLNYAQTYFPLEIMSPYNHGSFESFQGAACPSLKTICAAFTKK</sequence>
<dbReference type="EnsemblPlants" id="OB12G24710.1">
    <property type="protein sequence ID" value="OB12G24710.1"/>
    <property type="gene ID" value="OB12G24710"/>
</dbReference>
<accession>J3NER3</accession>
<protein>
    <submittedName>
        <fullName evidence="1">Uncharacterized protein</fullName>
    </submittedName>
</protein>
<organism evidence="1">
    <name type="scientific">Oryza brachyantha</name>
    <name type="common">malo sina</name>
    <dbReference type="NCBI Taxonomy" id="4533"/>
    <lineage>
        <taxon>Eukaryota</taxon>
        <taxon>Viridiplantae</taxon>
        <taxon>Streptophyta</taxon>
        <taxon>Embryophyta</taxon>
        <taxon>Tracheophyta</taxon>
        <taxon>Spermatophyta</taxon>
        <taxon>Magnoliopsida</taxon>
        <taxon>Liliopsida</taxon>
        <taxon>Poales</taxon>
        <taxon>Poaceae</taxon>
        <taxon>BOP clade</taxon>
        <taxon>Oryzoideae</taxon>
        <taxon>Oryzeae</taxon>
        <taxon>Oryzinae</taxon>
        <taxon>Oryza</taxon>
    </lineage>
</organism>
<proteinExistence type="predicted"/>
<reference evidence="1" key="1">
    <citation type="journal article" date="2013" name="Nat. Commun.">
        <title>Whole-genome sequencing of Oryza brachyantha reveals mechanisms underlying Oryza genome evolution.</title>
        <authorList>
            <person name="Chen J."/>
            <person name="Huang Q."/>
            <person name="Gao D."/>
            <person name="Wang J."/>
            <person name="Lang Y."/>
            <person name="Liu T."/>
            <person name="Li B."/>
            <person name="Bai Z."/>
            <person name="Luis Goicoechea J."/>
            <person name="Liang C."/>
            <person name="Chen C."/>
            <person name="Zhang W."/>
            <person name="Sun S."/>
            <person name="Liao Y."/>
            <person name="Zhang X."/>
            <person name="Yang L."/>
            <person name="Song C."/>
            <person name="Wang M."/>
            <person name="Shi J."/>
            <person name="Liu G."/>
            <person name="Liu J."/>
            <person name="Zhou H."/>
            <person name="Zhou W."/>
            <person name="Yu Q."/>
            <person name="An N."/>
            <person name="Chen Y."/>
            <person name="Cai Q."/>
            <person name="Wang B."/>
            <person name="Liu B."/>
            <person name="Min J."/>
            <person name="Huang Y."/>
            <person name="Wu H."/>
            <person name="Li Z."/>
            <person name="Zhang Y."/>
            <person name="Yin Y."/>
            <person name="Song W."/>
            <person name="Jiang J."/>
            <person name="Jackson S.A."/>
            <person name="Wing R.A."/>
            <person name="Wang J."/>
            <person name="Chen M."/>
        </authorList>
    </citation>
    <scope>NUCLEOTIDE SEQUENCE [LARGE SCALE GENOMIC DNA]</scope>
    <source>
        <strain evidence="1">cv. IRGC 101232</strain>
    </source>
</reference>
<reference evidence="1" key="2">
    <citation type="submission" date="2013-04" db="UniProtKB">
        <authorList>
            <consortium name="EnsemblPlants"/>
        </authorList>
    </citation>
    <scope>IDENTIFICATION</scope>
</reference>
<dbReference type="Proteomes" id="UP000006038">
    <property type="component" value="Chromosome 12"/>
</dbReference>
<name>J3NER3_ORYBR</name>
<evidence type="ECO:0000313" key="1">
    <source>
        <dbReference type="EnsemblPlants" id="OB12G24710.1"/>
    </source>
</evidence>
<dbReference type="AlphaFoldDB" id="J3NER3"/>